<organism evidence="4 5">
    <name type="scientific">Panagrolaimus davidi</name>
    <dbReference type="NCBI Taxonomy" id="227884"/>
    <lineage>
        <taxon>Eukaryota</taxon>
        <taxon>Metazoa</taxon>
        <taxon>Ecdysozoa</taxon>
        <taxon>Nematoda</taxon>
        <taxon>Chromadorea</taxon>
        <taxon>Rhabditida</taxon>
        <taxon>Tylenchina</taxon>
        <taxon>Panagrolaimomorpha</taxon>
        <taxon>Panagrolaimoidea</taxon>
        <taxon>Panagrolaimidae</taxon>
        <taxon>Panagrolaimus</taxon>
    </lineage>
</organism>
<dbReference type="AlphaFoldDB" id="A0A914Q0J4"/>
<dbReference type="Proteomes" id="UP000887578">
    <property type="component" value="Unplaced"/>
</dbReference>
<reference evidence="5" key="1">
    <citation type="submission" date="2022-11" db="UniProtKB">
        <authorList>
            <consortium name="WormBaseParasite"/>
        </authorList>
    </citation>
    <scope>IDENTIFICATION</scope>
</reference>
<accession>A0A914Q0J4</accession>
<sequence length="518" mass="56463">MKLFSCFFICVQFLFLDSASAAKFRENDSNNSGILGGNAREKGTLSSSDAMLLSDGNAKGTKHGERDVLLSGHGSINLTLTSTSRELEFEVCNCAGTSSVCYKSLDGWDTKAAGSCSDSTSCELKVHDAIDALKFGETRILKNLFAGCLRTSMKYPNAKVKDTEGNVDIGFESCTPKVFDDGIIELYISIDRSCSIIVKNAKVHVPVIPSNTTLTTKVPPKHSPEHPSESSFPWWGFLIIGIALLIVVAVIGFVLYRLYKNRQTSKRAPQKADESKPRATVSKADIADVETPTKKHDDLEAVNVVPIRKPKKVEAVKVEPIQKSKKVEAVKVEAENVTKEVPPKKVPPKKVQAPVEPTLDDPTTGASITATENQQPHVSVPKNVIHPTPLQPASKAITQYSKSSSRKGSLSGRHEIGMQIMVEKPSETVKRRSPDSIDDATKGKLESDNAIERLTEHGAKFGDNETVVELSAEGERYVQTSSTPEYVRSFAFGGIFRELIDSEAEVNETCPIPLLFVI</sequence>
<name>A0A914Q0J4_9BILA</name>
<feature type="region of interest" description="Disordered" evidence="1">
    <location>
        <begin position="341"/>
        <end position="361"/>
    </location>
</feature>
<feature type="chain" id="PRO_5037965725" evidence="3">
    <location>
        <begin position="22"/>
        <end position="518"/>
    </location>
</feature>
<evidence type="ECO:0000256" key="2">
    <source>
        <dbReference type="SAM" id="Phobius"/>
    </source>
</evidence>
<keyword evidence="4" id="KW-1185">Reference proteome</keyword>
<proteinExistence type="predicted"/>
<keyword evidence="2" id="KW-0812">Transmembrane</keyword>
<keyword evidence="3" id="KW-0732">Signal</keyword>
<protein>
    <submittedName>
        <fullName evidence="5">Uncharacterized protein</fullName>
    </submittedName>
</protein>
<dbReference type="WBParaSite" id="PDA_v2.g22321.t1">
    <property type="protein sequence ID" value="PDA_v2.g22321.t1"/>
    <property type="gene ID" value="PDA_v2.g22321"/>
</dbReference>
<evidence type="ECO:0000256" key="3">
    <source>
        <dbReference type="SAM" id="SignalP"/>
    </source>
</evidence>
<feature type="transmembrane region" description="Helical" evidence="2">
    <location>
        <begin position="234"/>
        <end position="259"/>
    </location>
</feature>
<evidence type="ECO:0000313" key="4">
    <source>
        <dbReference type="Proteomes" id="UP000887578"/>
    </source>
</evidence>
<evidence type="ECO:0000256" key="1">
    <source>
        <dbReference type="SAM" id="MobiDB-lite"/>
    </source>
</evidence>
<evidence type="ECO:0000313" key="5">
    <source>
        <dbReference type="WBParaSite" id="PDA_v2.g22321.t1"/>
    </source>
</evidence>
<keyword evidence="2" id="KW-1133">Transmembrane helix</keyword>
<keyword evidence="2" id="KW-0472">Membrane</keyword>
<feature type="signal peptide" evidence="3">
    <location>
        <begin position="1"/>
        <end position="21"/>
    </location>
</feature>